<dbReference type="Pfam" id="PF02525">
    <property type="entry name" value="Flavodoxin_2"/>
    <property type="match status" value="1"/>
</dbReference>
<sequence length="214" mass="24869">MMKTLLYITCNSKPETLSASKTVGRELVEEFLKANTDYRLNEVDLYEMKLPRLKYKYFENRNKLIGQEAYNKLTEEDQKEVDRIKELAIEFKNADCYVIATPMWSILFPAPLKEYLDCIIQNDITIKISRERVEGLLDDKKRSMVYIQSSGGSIPLLLDKKMNHGGNYIKDIFKFLGIKDFHEVLVDGTGFTEEEEHKAVEKGKKDVQKLVKNL</sequence>
<keyword evidence="9" id="KW-1185">Reference proteome</keyword>
<comment type="function">
    <text evidence="6">Also exhibits azoreductase activity. Catalyzes the reductive cleavage of the azo bond in aromatic azo compounds to the corresponding amines.</text>
</comment>
<dbReference type="GO" id="GO:0016655">
    <property type="term" value="F:oxidoreductase activity, acting on NAD(P)H, quinone or similar compound as acceptor"/>
    <property type="evidence" value="ECO:0007669"/>
    <property type="project" value="InterPro"/>
</dbReference>
<dbReference type="Proteomes" id="UP000005707">
    <property type="component" value="Unassembled WGS sequence"/>
</dbReference>
<dbReference type="AlphaFoldDB" id="U2EBG6"/>
<dbReference type="InterPro" id="IPR050104">
    <property type="entry name" value="FMN-dep_NADH:Q_OxRdtase_AzoR1"/>
</dbReference>
<evidence type="ECO:0000256" key="4">
    <source>
        <dbReference type="ARBA" id="ARBA00023027"/>
    </source>
</evidence>
<feature type="domain" description="Flavodoxin-like fold" evidence="7">
    <location>
        <begin position="3"/>
        <end position="209"/>
    </location>
</feature>
<comment type="similarity">
    <text evidence="6">Belongs to the azoreductase type 1 family.</text>
</comment>
<proteinExistence type="inferred from homology"/>
<dbReference type="EC" id="1.6.5.-" evidence="6"/>
<dbReference type="STRING" id="1033810.HLPCO_001663"/>
<dbReference type="Gene3D" id="3.40.50.360">
    <property type="match status" value="1"/>
</dbReference>
<dbReference type="GO" id="GO:0016652">
    <property type="term" value="F:oxidoreductase activity, acting on NAD(P)H as acceptor"/>
    <property type="evidence" value="ECO:0007669"/>
    <property type="project" value="UniProtKB-UniRule"/>
</dbReference>
<evidence type="ECO:0000256" key="5">
    <source>
        <dbReference type="ARBA" id="ARBA00048542"/>
    </source>
</evidence>
<dbReference type="GO" id="GO:0010181">
    <property type="term" value="F:FMN binding"/>
    <property type="evidence" value="ECO:0007669"/>
    <property type="project" value="UniProtKB-UniRule"/>
</dbReference>
<keyword evidence="2 6" id="KW-0288">FMN</keyword>
<accession>U2EBG6</accession>
<evidence type="ECO:0000256" key="2">
    <source>
        <dbReference type="ARBA" id="ARBA00022643"/>
    </source>
</evidence>
<dbReference type="HAMAP" id="MF_01216">
    <property type="entry name" value="Azoreductase_type1"/>
    <property type="match status" value="1"/>
</dbReference>
<dbReference type="SUPFAM" id="SSF52218">
    <property type="entry name" value="Flavoproteins"/>
    <property type="match status" value="1"/>
</dbReference>
<feature type="binding site" evidence="6">
    <location>
        <begin position="149"/>
        <end position="152"/>
    </location>
    <ligand>
        <name>FMN</name>
        <dbReference type="ChEBI" id="CHEBI:58210"/>
    </ligand>
</feature>
<comment type="cofactor">
    <cofactor evidence="6">
        <name>FMN</name>
        <dbReference type="ChEBI" id="CHEBI:58210"/>
    </cofactor>
    <text evidence="6">Binds 1 FMN per subunit.</text>
</comment>
<comment type="catalytic activity">
    <reaction evidence="6">
        <text>2 a quinone + NADH + H(+) = 2 a 1,4-benzosemiquinone + NAD(+)</text>
        <dbReference type="Rhea" id="RHEA:65952"/>
        <dbReference type="ChEBI" id="CHEBI:15378"/>
        <dbReference type="ChEBI" id="CHEBI:57540"/>
        <dbReference type="ChEBI" id="CHEBI:57945"/>
        <dbReference type="ChEBI" id="CHEBI:132124"/>
        <dbReference type="ChEBI" id="CHEBI:134225"/>
    </reaction>
</comment>
<dbReference type="EMBL" id="AFNU02000005">
    <property type="protein sequence ID" value="ERJ12136.1"/>
    <property type="molecule type" value="Genomic_DNA"/>
</dbReference>
<evidence type="ECO:0000256" key="6">
    <source>
        <dbReference type="HAMAP-Rule" id="MF_01216"/>
    </source>
</evidence>
<dbReference type="eggNOG" id="COG1182">
    <property type="taxonomic scope" value="Bacteria"/>
</dbReference>
<comment type="caution">
    <text evidence="6">Lacks conserved residue(s) required for the propagation of feature annotation.</text>
</comment>
<dbReference type="InterPro" id="IPR029039">
    <property type="entry name" value="Flavoprotein-like_sf"/>
</dbReference>
<dbReference type="InterPro" id="IPR023048">
    <property type="entry name" value="NADH:quinone_OxRdtase_FMN_depd"/>
</dbReference>
<feature type="binding site" evidence="6">
    <location>
        <begin position="18"/>
        <end position="20"/>
    </location>
    <ligand>
        <name>FMN</name>
        <dbReference type="ChEBI" id="CHEBI:58210"/>
    </ligand>
</feature>
<evidence type="ECO:0000313" key="8">
    <source>
        <dbReference type="EMBL" id="ERJ12136.1"/>
    </source>
</evidence>
<protein>
    <recommendedName>
        <fullName evidence="6">FMN dependent NADH:quinone oxidoreductase</fullName>
        <ecNumber evidence="6">1.6.5.-</ecNumber>
    </recommendedName>
    <alternativeName>
        <fullName evidence="6">Azo-dye reductase</fullName>
    </alternativeName>
    <alternativeName>
        <fullName evidence="6">FMN-dependent NADH-azo compound oxidoreductase</fullName>
    </alternativeName>
    <alternativeName>
        <fullName evidence="6">FMN-dependent NADH-azoreductase</fullName>
        <ecNumber evidence="6">1.7.1.17</ecNumber>
    </alternativeName>
</protein>
<comment type="catalytic activity">
    <reaction evidence="5">
        <text>N,N-dimethyl-1,4-phenylenediamine + anthranilate + 2 NAD(+) = 2-(4-dimethylaminophenyl)diazenylbenzoate + 2 NADH + 2 H(+)</text>
        <dbReference type="Rhea" id="RHEA:55872"/>
        <dbReference type="ChEBI" id="CHEBI:15378"/>
        <dbReference type="ChEBI" id="CHEBI:15783"/>
        <dbReference type="ChEBI" id="CHEBI:16567"/>
        <dbReference type="ChEBI" id="CHEBI:57540"/>
        <dbReference type="ChEBI" id="CHEBI:57945"/>
        <dbReference type="ChEBI" id="CHEBI:71579"/>
        <dbReference type="EC" id="1.7.1.17"/>
    </reaction>
    <physiologicalReaction direction="right-to-left" evidence="5">
        <dbReference type="Rhea" id="RHEA:55874"/>
    </physiologicalReaction>
</comment>
<keyword evidence="1 6" id="KW-0285">Flavoprotein</keyword>
<reference evidence="8 9" key="2">
    <citation type="journal article" date="2013" name="PLoS ONE">
        <title>INDIGO - INtegrated Data Warehouse of MIcrobial GenOmes with Examples from the Red Sea Extremophiles.</title>
        <authorList>
            <person name="Alam I."/>
            <person name="Antunes A."/>
            <person name="Kamau A.A."/>
            <person name="Ba Alawi W."/>
            <person name="Kalkatawi M."/>
            <person name="Stingl U."/>
            <person name="Bajic V.B."/>
        </authorList>
    </citation>
    <scope>NUCLEOTIDE SEQUENCE [LARGE SCALE GENOMIC DNA]</scope>
    <source>
        <strain evidence="8 9">SSD-17B</strain>
    </source>
</reference>
<keyword evidence="4 6" id="KW-0520">NAD</keyword>
<dbReference type="InParanoid" id="U2EBG6"/>
<keyword evidence="3 6" id="KW-0560">Oxidoreductase</keyword>
<dbReference type="EC" id="1.7.1.17" evidence="6"/>
<comment type="function">
    <text evidence="6">Quinone reductase that provides resistance to thiol-specific stress caused by electrophilic quinones.</text>
</comment>
<dbReference type="GO" id="GO:0009055">
    <property type="term" value="F:electron transfer activity"/>
    <property type="evidence" value="ECO:0007669"/>
    <property type="project" value="UniProtKB-UniRule"/>
</dbReference>
<dbReference type="InterPro" id="IPR003680">
    <property type="entry name" value="Flavodoxin_fold"/>
</dbReference>
<evidence type="ECO:0000313" key="9">
    <source>
        <dbReference type="Proteomes" id="UP000005707"/>
    </source>
</evidence>
<comment type="subunit">
    <text evidence="6">Homodimer.</text>
</comment>
<organism evidence="8 9">
    <name type="scientific">Haloplasma contractile SSD-17B</name>
    <dbReference type="NCBI Taxonomy" id="1033810"/>
    <lineage>
        <taxon>Bacteria</taxon>
        <taxon>Bacillati</taxon>
        <taxon>Mycoplasmatota</taxon>
        <taxon>Mollicutes</taxon>
        <taxon>Haloplasmatales</taxon>
        <taxon>Haloplasmataceae</taxon>
        <taxon>Haloplasma</taxon>
    </lineage>
</organism>
<evidence type="ECO:0000256" key="3">
    <source>
        <dbReference type="ARBA" id="ARBA00023002"/>
    </source>
</evidence>
<comment type="caution">
    <text evidence="8">The sequence shown here is derived from an EMBL/GenBank/DDBJ whole genome shotgun (WGS) entry which is preliminary data.</text>
</comment>
<name>U2EBG6_9MOLU</name>
<evidence type="ECO:0000259" key="7">
    <source>
        <dbReference type="Pfam" id="PF02525"/>
    </source>
</evidence>
<evidence type="ECO:0000256" key="1">
    <source>
        <dbReference type="ARBA" id="ARBA00022630"/>
    </source>
</evidence>
<dbReference type="PANTHER" id="PTHR43741:SF4">
    <property type="entry name" value="FMN-DEPENDENT NADH:QUINONE OXIDOREDUCTASE"/>
    <property type="match status" value="1"/>
</dbReference>
<gene>
    <name evidence="8" type="primary">azoR1</name>
    <name evidence="6" type="synonym">azoR</name>
    <name evidence="8" type="ORF">HLPCO_001663</name>
</gene>
<dbReference type="PANTHER" id="PTHR43741">
    <property type="entry name" value="FMN-DEPENDENT NADH-AZOREDUCTASE 1"/>
    <property type="match status" value="1"/>
</dbReference>
<reference evidence="8 9" key="1">
    <citation type="journal article" date="2011" name="J. Bacteriol.">
        <title>Genome sequence of Haloplasma contractile, an unusual contractile bacterium from a deep-sea anoxic brine lake.</title>
        <authorList>
            <person name="Antunes A."/>
            <person name="Alam I."/>
            <person name="El Dorry H."/>
            <person name="Siam R."/>
            <person name="Robertson A."/>
            <person name="Bajic V.B."/>
            <person name="Stingl U."/>
        </authorList>
    </citation>
    <scope>NUCLEOTIDE SEQUENCE [LARGE SCALE GENOMIC DNA]</scope>
    <source>
        <strain evidence="8 9">SSD-17B</strain>
    </source>
</reference>